<sequence length="95" mass="10502">MALPRSEEKLILKDLTNPDLMGATEVFQTEMGTVLVNIDGDLNPSVKEESGFTEETATEAITNPLYIRPKDHPNELTAAINGLPHIHNSSRKFIN</sequence>
<keyword evidence="2" id="KW-1185">Reference proteome</keyword>
<organism evidence="1 2">
    <name type="scientific">Clathrus columnatus</name>
    <dbReference type="NCBI Taxonomy" id="1419009"/>
    <lineage>
        <taxon>Eukaryota</taxon>
        <taxon>Fungi</taxon>
        <taxon>Dikarya</taxon>
        <taxon>Basidiomycota</taxon>
        <taxon>Agaricomycotina</taxon>
        <taxon>Agaricomycetes</taxon>
        <taxon>Phallomycetidae</taxon>
        <taxon>Phallales</taxon>
        <taxon>Clathraceae</taxon>
        <taxon>Clathrus</taxon>
    </lineage>
</organism>
<protein>
    <submittedName>
        <fullName evidence="1">Uncharacterized protein</fullName>
    </submittedName>
</protein>
<dbReference type="EMBL" id="BPWL01000011">
    <property type="protein sequence ID" value="GJJ15385.1"/>
    <property type="molecule type" value="Genomic_DNA"/>
</dbReference>
<comment type="caution">
    <text evidence="1">The sequence shown here is derived from an EMBL/GenBank/DDBJ whole genome shotgun (WGS) entry which is preliminary data.</text>
</comment>
<accession>A0AAV5AU17</accession>
<reference evidence="1" key="1">
    <citation type="submission" date="2021-10" db="EMBL/GenBank/DDBJ databases">
        <title>De novo Genome Assembly of Clathrus columnatus (Basidiomycota, Fungi) Using Illumina and Nanopore Sequence Data.</title>
        <authorList>
            <person name="Ogiso-Tanaka E."/>
            <person name="Itagaki H."/>
            <person name="Hosoya T."/>
            <person name="Hosaka K."/>
        </authorList>
    </citation>
    <scope>NUCLEOTIDE SEQUENCE</scope>
    <source>
        <strain evidence="1">MO-923</strain>
    </source>
</reference>
<dbReference type="Proteomes" id="UP001050691">
    <property type="component" value="Unassembled WGS sequence"/>
</dbReference>
<evidence type="ECO:0000313" key="1">
    <source>
        <dbReference type="EMBL" id="GJJ15385.1"/>
    </source>
</evidence>
<dbReference type="AlphaFoldDB" id="A0AAV5AU17"/>
<evidence type="ECO:0000313" key="2">
    <source>
        <dbReference type="Proteomes" id="UP001050691"/>
    </source>
</evidence>
<proteinExistence type="predicted"/>
<name>A0AAV5AU17_9AGAM</name>
<gene>
    <name evidence="1" type="ORF">Clacol_009661</name>
</gene>